<dbReference type="EMBL" id="BMFV01000036">
    <property type="protein sequence ID" value="GGH87085.1"/>
    <property type="molecule type" value="Genomic_DNA"/>
</dbReference>
<organism evidence="1 2">
    <name type="scientific">Pullulanibacillus pueri</name>
    <dbReference type="NCBI Taxonomy" id="1437324"/>
    <lineage>
        <taxon>Bacteria</taxon>
        <taxon>Bacillati</taxon>
        <taxon>Bacillota</taxon>
        <taxon>Bacilli</taxon>
        <taxon>Bacillales</taxon>
        <taxon>Sporolactobacillaceae</taxon>
        <taxon>Pullulanibacillus</taxon>
    </lineage>
</organism>
<protein>
    <submittedName>
        <fullName evidence="1">Uncharacterized protein</fullName>
    </submittedName>
</protein>
<dbReference type="AlphaFoldDB" id="A0A8J2ZZ62"/>
<dbReference type="Proteomes" id="UP000656813">
    <property type="component" value="Unassembled WGS sequence"/>
</dbReference>
<name>A0A8J2ZZ62_9BACL</name>
<evidence type="ECO:0000313" key="1">
    <source>
        <dbReference type="EMBL" id="GGH87085.1"/>
    </source>
</evidence>
<sequence length="66" mass="7992">MEHFINETLGWRILRQSANGLVILEILLHTKYNEAYSILFLKQRLLNETYGKNKNRYHELNELKLF</sequence>
<comment type="caution">
    <text evidence="1">The sequence shown here is derived from an EMBL/GenBank/DDBJ whole genome shotgun (WGS) entry which is preliminary data.</text>
</comment>
<evidence type="ECO:0000313" key="2">
    <source>
        <dbReference type="Proteomes" id="UP000656813"/>
    </source>
</evidence>
<reference evidence="1" key="2">
    <citation type="submission" date="2020-09" db="EMBL/GenBank/DDBJ databases">
        <authorList>
            <person name="Sun Q."/>
            <person name="Zhou Y."/>
        </authorList>
    </citation>
    <scope>NUCLEOTIDE SEQUENCE</scope>
    <source>
        <strain evidence="1">CGMCC 1.12777</strain>
    </source>
</reference>
<proteinExistence type="predicted"/>
<reference evidence="1" key="1">
    <citation type="journal article" date="2014" name="Int. J. Syst. Evol. Microbiol.">
        <title>Complete genome sequence of Corynebacterium casei LMG S-19264T (=DSM 44701T), isolated from a smear-ripened cheese.</title>
        <authorList>
            <consortium name="US DOE Joint Genome Institute (JGI-PGF)"/>
            <person name="Walter F."/>
            <person name="Albersmeier A."/>
            <person name="Kalinowski J."/>
            <person name="Ruckert C."/>
        </authorList>
    </citation>
    <scope>NUCLEOTIDE SEQUENCE</scope>
    <source>
        <strain evidence="1">CGMCC 1.12777</strain>
    </source>
</reference>
<dbReference type="RefSeq" id="WP_188498799.1">
    <property type="nucleotide sequence ID" value="NZ_BMFV01000036.1"/>
</dbReference>
<accession>A0A8J2ZZ62</accession>
<gene>
    <name evidence="1" type="ORF">GCM10007096_36290</name>
</gene>
<keyword evidence="2" id="KW-1185">Reference proteome</keyword>